<organism evidence="6 7">
    <name type="scientific">Araneus ventricosus</name>
    <name type="common">Orbweaver spider</name>
    <name type="synonym">Epeira ventricosa</name>
    <dbReference type="NCBI Taxonomy" id="182803"/>
    <lineage>
        <taxon>Eukaryota</taxon>
        <taxon>Metazoa</taxon>
        <taxon>Ecdysozoa</taxon>
        <taxon>Arthropoda</taxon>
        <taxon>Chelicerata</taxon>
        <taxon>Arachnida</taxon>
        <taxon>Araneae</taxon>
        <taxon>Araneomorphae</taxon>
        <taxon>Entelegynae</taxon>
        <taxon>Araneoidea</taxon>
        <taxon>Araneidae</taxon>
        <taxon>Araneus</taxon>
    </lineage>
</organism>
<evidence type="ECO:0000313" key="7">
    <source>
        <dbReference type="Proteomes" id="UP000499080"/>
    </source>
</evidence>
<dbReference type="EMBL" id="BGPR01095757">
    <property type="protein sequence ID" value="GBM39687.1"/>
    <property type="molecule type" value="Genomic_DNA"/>
</dbReference>
<evidence type="ECO:0000256" key="1">
    <source>
        <dbReference type="ARBA" id="ARBA00009312"/>
    </source>
</evidence>
<dbReference type="GO" id="GO:0005840">
    <property type="term" value="C:ribosome"/>
    <property type="evidence" value="ECO:0007669"/>
    <property type="project" value="UniProtKB-KW"/>
</dbReference>
<evidence type="ECO:0000256" key="4">
    <source>
        <dbReference type="ARBA" id="ARBA00035278"/>
    </source>
</evidence>
<gene>
    <name evidence="6" type="primary">rps6_1</name>
    <name evidence="6" type="ORF">AVEN_219679_1</name>
</gene>
<keyword evidence="3" id="KW-0687">Ribonucleoprotein</keyword>
<dbReference type="OrthoDB" id="10260596at2759"/>
<dbReference type="Proteomes" id="UP000499080">
    <property type="component" value="Unassembled WGS sequence"/>
</dbReference>
<comment type="similarity">
    <text evidence="1">Belongs to the eukaryotic ribosomal protein eS6 family.</text>
</comment>
<comment type="caution">
    <text evidence="6">The sequence shown here is derived from an EMBL/GenBank/DDBJ whole genome shotgun (WGS) entry which is preliminary data.</text>
</comment>
<dbReference type="GO" id="GO:0003735">
    <property type="term" value="F:structural constituent of ribosome"/>
    <property type="evidence" value="ECO:0007669"/>
    <property type="project" value="InterPro"/>
</dbReference>
<proteinExistence type="inferred from homology"/>
<name>A0A4Y2FFH6_ARAVE</name>
<dbReference type="GO" id="GO:1990904">
    <property type="term" value="C:ribonucleoprotein complex"/>
    <property type="evidence" value="ECO:0007669"/>
    <property type="project" value="UniProtKB-KW"/>
</dbReference>
<reference evidence="6 7" key="1">
    <citation type="journal article" date="2019" name="Sci. Rep.">
        <title>Orb-weaving spider Araneus ventricosus genome elucidates the spidroin gene catalogue.</title>
        <authorList>
            <person name="Kono N."/>
            <person name="Nakamura H."/>
            <person name="Ohtoshi R."/>
            <person name="Moran D.A.P."/>
            <person name="Shinohara A."/>
            <person name="Yoshida Y."/>
            <person name="Fujiwara M."/>
            <person name="Mori M."/>
            <person name="Tomita M."/>
            <person name="Arakawa K."/>
        </authorList>
    </citation>
    <scope>NUCLEOTIDE SEQUENCE [LARGE SCALE GENOMIC DNA]</scope>
</reference>
<protein>
    <recommendedName>
        <fullName evidence="4">Small ribosomal subunit protein eS6</fullName>
    </recommendedName>
    <alternativeName>
        <fullName evidence="5">40S ribosomal protein S6</fullName>
    </alternativeName>
</protein>
<dbReference type="InterPro" id="IPR001377">
    <property type="entry name" value="Ribosomal_eS6"/>
</dbReference>
<dbReference type="SMART" id="SM01405">
    <property type="entry name" value="Ribosomal_S6e"/>
    <property type="match status" value="1"/>
</dbReference>
<dbReference type="GO" id="GO:0006412">
    <property type="term" value="P:translation"/>
    <property type="evidence" value="ECO:0007669"/>
    <property type="project" value="InterPro"/>
</dbReference>
<sequence length="79" mass="9293">MKLNISYPATGCQKLIEIDDEKKLRMFYEKRMGHEVEADGLGDEWKTKYGPTYLPLGFYHKSICKLFIRYIHLILLPIA</sequence>
<evidence type="ECO:0000256" key="3">
    <source>
        <dbReference type="ARBA" id="ARBA00023274"/>
    </source>
</evidence>
<keyword evidence="7" id="KW-1185">Reference proteome</keyword>
<dbReference type="Pfam" id="PF01092">
    <property type="entry name" value="Ribosomal_S6e"/>
    <property type="match status" value="1"/>
</dbReference>
<dbReference type="AlphaFoldDB" id="A0A4Y2FFH6"/>
<keyword evidence="2 6" id="KW-0689">Ribosomal protein</keyword>
<accession>A0A4Y2FFH6</accession>
<evidence type="ECO:0000256" key="5">
    <source>
        <dbReference type="ARBA" id="ARBA00035403"/>
    </source>
</evidence>
<evidence type="ECO:0000256" key="2">
    <source>
        <dbReference type="ARBA" id="ARBA00022980"/>
    </source>
</evidence>
<evidence type="ECO:0000313" key="6">
    <source>
        <dbReference type="EMBL" id="GBM39687.1"/>
    </source>
</evidence>
<dbReference type="PANTHER" id="PTHR11502">
    <property type="entry name" value="40S RIBOSOMAL PROTEIN S6"/>
    <property type="match status" value="1"/>
</dbReference>